<dbReference type="AlphaFoldDB" id="A0A7W1T4K1"/>
<accession>A0A7W1T4K1</accession>
<organism evidence="2 3">
    <name type="scientific">Listeria rustica</name>
    <dbReference type="NCBI Taxonomy" id="2713503"/>
    <lineage>
        <taxon>Bacteria</taxon>
        <taxon>Bacillati</taxon>
        <taxon>Bacillota</taxon>
        <taxon>Bacilli</taxon>
        <taxon>Bacillales</taxon>
        <taxon>Listeriaceae</taxon>
        <taxon>Listeria</taxon>
    </lineage>
</organism>
<dbReference type="RefSeq" id="WP_181675603.1">
    <property type="nucleotide sequence ID" value="NZ_JABJVM010000002.1"/>
</dbReference>
<evidence type="ECO:0008006" key="4">
    <source>
        <dbReference type="Google" id="ProtNLM"/>
    </source>
</evidence>
<reference evidence="2 3" key="1">
    <citation type="submission" date="2020-05" db="EMBL/GenBank/DDBJ databases">
        <authorList>
            <person name="Carlin C.R."/>
        </authorList>
    </citation>
    <scope>NUCLEOTIDE SEQUENCE [LARGE SCALE GENOMIC DNA]</scope>
    <source>
        <strain evidence="2 3">FSL W9-0585</strain>
    </source>
</reference>
<reference evidence="2 3" key="2">
    <citation type="submission" date="2020-08" db="EMBL/GenBank/DDBJ databases">
        <title>Listeria ohnekaius sp. nov. and Listeria portnoyii sp. nov. isolated from non-agricultural and natural environments.</title>
        <authorList>
            <person name="Weller D."/>
            <person name="Belias A.M."/>
            <person name="Liao J."/>
            <person name="Guo S."/>
            <person name="Orsi R.H."/>
            <person name="Wiedmann M."/>
        </authorList>
    </citation>
    <scope>NUCLEOTIDE SEQUENCE [LARGE SCALE GENOMIC DNA]</scope>
    <source>
        <strain evidence="2 3">FSL W9-0585</strain>
    </source>
</reference>
<name>A0A7W1T4K1_9LIST</name>
<evidence type="ECO:0000256" key="1">
    <source>
        <dbReference type="SAM" id="Phobius"/>
    </source>
</evidence>
<proteinExistence type="predicted"/>
<keyword evidence="3" id="KW-1185">Reference proteome</keyword>
<keyword evidence="1" id="KW-1133">Transmembrane helix</keyword>
<feature type="transmembrane region" description="Helical" evidence="1">
    <location>
        <begin position="6"/>
        <end position="30"/>
    </location>
</feature>
<comment type="caution">
    <text evidence="2">The sequence shown here is derived from an EMBL/GenBank/DDBJ whole genome shotgun (WGS) entry which is preliminary data.</text>
</comment>
<dbReference type="Proteomes" id="UP000548787">
    <property type="component" value="Unassembled WGS sequence"/>
</dbReference>
<evidence type="ECO:0000313" key="3">
    <source>
        <dbReference type="Proteomes" id="UP000548787"/>
    </source>
</evidence>
<protein>
    <recommendedName>
        <fullName evidence="4">Competence protein ComGF</fullName>
    </recommendedName>
</protein>
<evidence type="ECO:0000313" key="2">
    <source>
        <dbReference type="EMBL" id="MBA3925378.1"/>
    </source>
</evidence>
<dbReference type="EMBL" id="JABJVM010000002">
    <property type="protein sequence ID" value="MBA3925378.1"/>
    <property type="molecule type" value="Genomic_DNA"/>
</dbReference>
<keyword evidence="1" id="KW-0812">Transmembrane</keyword>
<gene>
    <name evidence="2" type="ORF">HPK16_03395</name>
</gene>
<sequence length="120" mass="14054">MQQNGFTYILCLYVTLIGIITMLGATNIYVSKLHMEKQLQDQYLATTLTNLSLPNNISRIKSGQKTFTEKHNNAVLWYNWADSTEDYIRYDIITELSNGYILKRSVFWDIKLQKIRLLLN</sequence>
<keyword evidence="1" id="KW-0472">Membrane</keyword>